<accession>A0ABW1UX57</accession>
<sequence>MNNEIRELVKKQLSTIFEDYPDTVDIHELAEELQSDLVAAAEDKVSEGQTIENAVKESFNEFGDITELIDDVMADDSENESTQDHGHRIDINQSGITIDGGDKLKIDKTGMFINEGKSFRADGTGVSIGDGKIFKADENGVKVGNMTIDGRGINFEQNEDKVRDTFSKFDEQFDHNVDTEVYVETLNLVNEQEFTIDDVQRLDISYDSATVRVLPINGDKIILREYMSRNNPDYFAKSSFGSETLRITQGRYPRFLHLKVRVQILIPNNFKHDLRISNTSGLLYLNNISGLRTVKTIINSGNGYFNNISVENLSINAHSGRIKMENVKSNNVLQLLAHSGSIRIDNVLGGKFEIKAHSGSIRGEGLGGSGTVITHSGAVSLNVTELTGDIIAESNSGAVKLTMFPNDYYFDLQSNNGVVKAPENSIFKHDTFSFKDGHVGNDPKYTIKGKTTSGVVKLY</sequence>
<protein>
    <submittedName>
        <fullName evidence="2">DUF4097 family beta strand repeat-containing protein</fullName>
    </submittedName>
</protein>
<comment type="caution">
    <text evidence="2">The sequence shown here is derived from an EMBL/GenBank/DDBJ whole genome shotgun (WGS) entry which is preliminary data.</text>
</comment>
<proteinExistence type="predicted"/>
<keyword evidence="3" id="KW-1185">Reference proteome</keyword>
<evidence type="ECO:0000313" key="2">
    <source>
        <dbReference type="EMBL" id="MFC6323369.1"/>
    </source>
</evidence>
<dbReference type="RefSeq" id="WP_125592180.1">
    <property type="nucleotide sequence ID" value="NZ_JBHSSN010000014.1"/>
</dbReference>
<name>A0ABW1UX57_9LACO</name>
<evidence type="ECO:0000313" key="3">
    <source>
        <dbReference type="Proteomes" id="UP001596186"/>
    </source>
</evidence>
<dbReference type="Pfam" id="PF13349">
    <property type="entry name" value="DUF4097"/>
    <property type="match status" value="1"/>
</dbReference>
<gene>
    <name evidence="2" type="ORF">ACFP1F_06440</name>
</gene>
<dbReference type="InterPro" id="IPR025164">
    <property type="entry name" value="Toastrack_DUF4097"/>
</dbReference>
<organism evidence="2 3">
    <name type="scientific">Companilactobacillus baiquanensis</name>
    <dbReference type="NCBI Taxonomy" id="2486005"/>
    <lineage>
        <taxon>Bacteria</taxon>
        <taxon>Bacillati</taxon>
        <taxon>Bacillota</taxon>
        <taxon>Bacilli</taxon>
        <taxon>Lactobacillales</taxon>
        <taxon>Lactobacillaceae</taxon>
        <taxon>Companilactobacillus</taxon>
    </lineage>
</organism>
<evidence type="ECO:0000259" key="1">
    <source>
        <dbReference type="Pfam" id="PF13349"/>
    </source>
</evidence>
<dbReference type="Proteomes" id="UP001596186">
    <property type="component" value="Unassembled WGS sequence"/>
</dbReference>
<dbReference type="EMBL" id="JBHSSN010000014">
    <property type="protein sequence ID" value="MFC6323369.1"/>
    <property type="molecule type" value="Genomic_DNA"/>
</dbReference>
<feature type="domain" description="DUF4097" evidence="1">
    <location>
        <begin position="200"/>
        <end position="458"/>
    </location>
</feature>
<reference evidence="3" key="1">
    <citation type="journal article" date="2019" name="Int. J. Syst. Evol. Microbiol.">
        <title>The Global Catalogue of Microorganisms (GCM) 10K type strain sequencing project: providing services to taxonomists for standard genome sequencing and annotation.</title>
        <authorList>
            <consortium name="The Broad Institute Genomics Platform"/>
            <consortium name="The Broad Institute Genome Sequencing Center for Infectious Disease"/>
            <person name="Wu L."/>
            <person name="Ma J."/>
        </authorList>
    </citation>
    <scope>NUCLEOTIDE SEQUENCE [LARGE SCALE GENOMIC DNA]</scope>
    <source>
        <strain evidence="3">CCM 8895</strain>
    </source>
</reference>